<dbReference type="EMBL" id="NKXS01005852">
    <property type="protein sequence ID" value="PIN02589.1"/>
    <property type="molecule type" value="Genomic_DNA"/>
</dbReference>
<dbReference type="Pfam" id="PF08276">
    <property type="entry name" value="PAN_2"/>
    <property type="match status" value="1"/>
</dbReference>
<dbReference type="PANTHER" id="PTHR27002">
    <property type="entry name" value="RECEPTOR-LIKE SERINE/THREONINE-PROTEIN KINASE SD1-8"/>
    <property type="match status" value="1"/>
</dbReference>
<dbReference type="InterPro" id="IPR001245">
    <property type="entry name" value="Ser-Thr/Tyr_kinase_cat_dom"/>
</dbReference>
<dbReference type="Pfam" id="PF11883">
    <property type="entry name" value="DUF3403"/>
    <property type="match status" value="1"/>
</dbReference>
<comment type="caution">
    <text evidence="24">The sequence shown here is derived from an EMBL/GenBank/DDBJ whole genome shotgun (WGS) entry which is preliminary data.</text>
</comment>
<evidence type="ECO:0000256" key="13">
    <source>
        <dbReference type="ARBA" id="ARBA00023157"/>
    </source>
</evidence>
<keyword evidence="5 20" id="KW-0812">Transmembrane</keyword>
<evidence type="ECO:0000259" key="22">
    <source>
        <dbReference type="PROSITE" id="PS50927"/>
    </source>
</evidence>
<dbReference type="PROSITE" id="PS00107">
    <property type="entry name" value="PROTEIN_KINASE_ATP"/>
    <property type="match status" value="1"/>
</dbReference>
<dbReference type="Gene3D" id="2.90.10.10">
    <property type="entry name" value="Bulb-type lectin domain"/>
    <property type="match status" value="1"/>
</dbReference>
<keyword evidence="6" id="KW-0732">Signal</keyword>
<evidence type="ECO:0000256" key="15">
    <source>
        <dbReference type="ARBA" id="ARBA00023180"/>
    </source>
</evidence>
<name>A0A2G9GBC7_9LAMI</name>
<dbReference type="EC" id="2.7.11.1" evidence="18"/>
<dbReference type="Pfam" id="PF00954">
    <property type="entry name" value="S_locus_glycop"/>
    <property type="match status" value="1"/>
</dbReference>
<dbReference type="CDD" id="cd00028">
    <property type="entry name" value="B_lectin"/>
    <property type="match status" value="1"/>
</dbReference>
<dbReference type="InterPro" id="IPR022126">
    <property type="entry name" value="S-locus_recpt_kinase"/>
</dbReference>
<dbReference type="PROSITE" id="PS00108">
    <property type="entry name" value="PROTEIN_KINASE_ST"/>
    <property type="match status" value="1"/>
</dbReference>
<feature type="domain" description="Apple" evidence="23">
    <location>
        <begin position="363"/>
        <end position="445"/>
    </location>
</feature>
<dbReference type="InterPro" id="IPR036426">
    <property type="entry name" value="Bulb-type_lectin_dom_sf"/>
</dbReference>
<dbReference type="STRING" id="429701.A0A2G9GBC7"/>
<dbReference type="InterPro" id="IPR000858">
    <property type="entry name" value="S_locus_glycoprot_dom"/>
</dbReference>
<feature type="domain" description="Bulb-type lectin" evidence="22">
    <location>
        <begin position="47"/>
        <end position="168"/>
    </location>
</feature>
<dbReference type="PANTHER" id="PTHR27002:SF150">
    <property type="entry name" value="RECEPTOR-LIKE SERINE_THREONINE-PROTEIN KINASE SD1-8"/>
    <property type="match status" value="1"/>
</dbReference>
<protein>
    <recommendedName>
        <fullName evidence="18">Receptor-like serine/threonine-protein kinase</fullName>
        <ecNumber evidence="18">2.7.11.1</ecNumber>
    </recommendedName>
</protein>
<evidence type="ECO:0000256" key="17">
    <source>
        <dbReference type="ARBA" id="ARBA00048679"/>
    </source>
</evidence>
<comment type="catalytic activity">
    <reaction evidence="16 18">
        <text>L-threonyl-[protein] + ATP = O-phospho-L-threonyl-[protein] + ADP + H(+)</text>
        <dbReference type="Rhea" id="RHEA:46608"/>
        <dbReference type="Rhea" id="RHEA-COMP:11060"/>
        <dbReference type="Rhea" id="RHEA-COMP:11605"/>
        <dbReference type="ChEBI" id="CHEBI:15378"/>
        <dbReference type="ChEBI" id="CHEBI:30013"/>
        <dbReference type="ChEBI" id="CHEBI:30616"/>
        <dbReference type="ChEBI" id="CHEBI:61977"/>
        <dbReference type="ChEBI" id="CHEBI:456216"/>
        <dbReference type="EC" id="2.7.11.1"/>
    </reaction>
</comment>
<feature type="binding site" evidence="19">
    <location>
        <position position="580"/>
    </location>
    <ligand>
        <name>ATP</name>
        <dbReference type="ChEBI" id="CHEBI:30616"/>
    </ligand>
</feature>
<feature type="transmembrane region" description="Helical" evidence="20">
    <location>
        <begin position="468"/>
        <end position="489"/>
    </location>
</feature>
<keyword evidence="7" id="KW-0430">Lectin</keyword>
<evidence type="ECO:0000256" key="18">
    <source>
        <dbReference type="PIRNR" id="PIRNR000641"/>
    </source>
</evidence>
<dbReference type="SUPFAM" id="SSF56112">
    <property type="entry name" value="Protein kinase-like (PK-like)"/>
    <property type="match status" value="1"/>
</dbReference>
<dbReference type="FunFam" id="1.10.510.10:FF:000060">
    <property type="entry name" value="G-type lectin S-receptor-like serine/threonine-protein kinase"/>
    <property type="match status" value="1"/>
</dbReference>
<dbReference type="PROSITE" id="PS50011">
    <property type="entry name" value="PROTEIN_KINASE_DOM"/>
    <property type="match status" value="1"/>
</dbReference>
<evidence type="ECO:0000256" key="14">
    <source>
        <dbReference type="ARBA" id="ARBA00023170"/>
    </source>
</evidence>
<comment type="subcellular location">
    <subcellularLocation>
        <location evidence="1">Cell membrane</location>
        <topology evidence="1">Single-pass type I membrane protein</topology>
    </subcellularLocation>
</comment>
<dbReference type="CDD" id="cd01098">
    <property type="entry name" value="PAN_AP_plant"/>
    <property type="match status" value="1"/>
</dbReference>
<sequence length="871" mass="98408">MPNVSHQNKNGASPEKMRTTAKRHHFHHPLWRFFLTFTLFPVLATSIDLITPTQFLVKDQTLVSAGQQFELGFFHSGKSNNWYIGIWYKSDENRTIVWVANRDSPLANSSGILKINADDGNLLLVDEAGKSVWSTNHSRAKNPVAELLDNGNFVLRQENDEDPENYLWQSFDYPTDTMLPGMKLGWDSKTGLNRFITSWKTADDPSTGDYSFKLNISGFPELYLMHKQEKNYRSGAWNGLRFSGVPEMKQSPLFSFLFVMIPNHEVYYSYLSNNESVCSRLVVTHTGALQRFTWIPTRKIWNSFWYAPKDQCDEYRECGVYGLCDTNASPVCKCLKGFKPRNPAAWNLGDGSDGCLRKHKLDCESDGFFMFENVKLPESGTAFVDKELNLNQCQELCRKNCSCRGYSNTNITGTGTGCVIWAEDLYDMRQYAVAEGGQDFYLRVSADDLEEAGAGGKSGDDSNKTKQIIMVAGIIVGAGVLALATFFVLKSRKSKTAQGNIIVHRGPRERSRDHLLNVSVIPSKRDNQGENVTDELDLPLFDMTSLMIATNKFSDENKLGQGGFGSVYKGVLEGQEIAVKRLSKNSGQGLEEFKNEVKLIARLQHINLVRLLGCCIEMEEKMLIYEYMENKSLDSILFKKDKSSMLDWQRRFNIICAIARGLLYLHQDSRFRIIHRDLKASNILLDKEMNPKISDFGMARIFGRDQTEANTKRVVGTYGYMSPEYAMDGLFSIKSDVFSFGVLVLEVVSGMKNRGFYQTDNQLNLLAYAWKLYREGRALEVMDPAIGESYSANEVMRCIQVGLLCVQEHAEDRPNMSTVVLMLNSDFVSIPQPKNPGYCLGRWAVETDSSSNKQDESGTVNQVTITMLDGR</sequence>
<dbReference type="InterPro" id="IPR000719">
    <property type="entry name" value="Prot_kinase_dom"/>
</dbReference>
<dbReference type="CDD" id="cd14066">
    <property type="entry name" value="STKc_IRAK"/>
    <property type="match status" value="1"/>
</dbReference>
<dbReference type="AlphaFoldDB" id="A0A2G9GBC7"/>
<evidence type="ECO:0000256" key="1">
    <source>
        <dbReference type="ARBA" id="ARBA00004251"/>
    </source>
</evidence>
<keyword evidence="13" id="KW-1015">Disulfide bond</keyword>
<dbReference type="GO" id="GO:0030246">
    <property type="term" value="F:carbohydrate binding"/>
    <property type="evidence" value="ECO:0007669"/>
    <property type="project" value="UniProtKB-KW"/>
</dbReference>
<keyword evidence="11 20" id="KW-1133">Transmembrane helix</keyword>
<dbReference type="SMART" id="SM00220">
    <property type="entry name" value="S_TKc"/>
    <property type="match status" value="1"/>
</dbReference>
<gene>
    <name evidence="24" type="ORF">CDL12_24896</name>
</gene>
<keyword evidence="8 18" id="KW-0547">Nucleotide-binding</keyword>
<evidence type="ECO:0000313" key="25">
    <source>
        <dbReference type="Proteomes" id="UP000231279"/>
    </source>
</evidence>
<keyword evidence="14" id="KW-0675">Receptor</keyword>
<dbReference type="PROSITE" id="PS50948">
    <property type="entry name" value="PAN"/>
    <property type="match status" value="1"/>
</dbReference>
<dbReference type="InterPro" id="IPR021820">
    <property type="entry name" value="S-locus_recpt_kinase_C"/>
</dbReference>
<organism evidence="24 25">
    <name type="scientific">Handroanthus impetiginosus</name>
    <dbReference type="NCBI Taxonomy" id="429701"/>
    <lineage>
        <taxon>Eukaryota</taxon>
        <taxon>Viridiplantae</taxon>
        <taxon>Streptophyta</taxon>
        <taxon>Embryophyta</taxon>
        <taxon>Tracheophyta</taxon>
        <taxon>Spermatophyta</taxon>
        <taxon>Magnoliopsida</taxon>
        <taxon>eudicotyledons</taxon>
        <taxon>Gunneridae</taxon>
        <taxon>Pentapetalae</taxon>
        <taxon>asterids</taxon>
        <taxon>lamiids</taxon>
        <taxon>Lamiales</taxon>
        <taxon>Bignoniaceae</taxon>
        <taxon>Crescentiina</taxon>
        <taxon>Tabebuia alliance</taxon>
        <taxon>Handroanthus</taxon>
    </lineage>
</organism>
<comment type="catalytic activity">
    <reaction evidence="17 18">
        <text>L-seryl-[protein] + ATP = O-phospho-L-seryl-[protein] + ADP + H(+)</text>
        <dbReference type="Rhea" id="RHEA:17989"/>
        <dbReference type="Rhea" id="RHEA-COMP:9863"/>
        <dbReference type="Rhea" id="RHEA-COMP:11604"/>
        <dbReference type="ChEBI" id="CHEBI:15378"/>
        <dbReference type="ChEBI" id="CHEBI:29999"/>
        <dbReference type="ChEBI" id="CHEBI:30616"/>
        <dbReference type="ChEBI" id="CHEBI:83421"/>
        <dbReference type="ChEBI" id="CHEBI:456216"/>
        <dbReference type="EC" id="2.7.11.1"/>
    </reaction>
</comment>
<evidence type="ECO:0000256" key="11">
    <source>
        <dbReference type="ARBA" id="ARBA00022989"/>
    </source>
</evidence>
<keyword evidence="9 18" id="KW-0418">Kinase</keyword>
<dbReference type="Pfam" id="PF07714">
    <property type="entry name" value="PK_Tyr_Ser-Thr"/>
    <property type="match status" value="1"/>
</dbReference>
<dbReference type="OrthoDB" id="785331at2759"/>
<dbReference type="FunFam" id="3.30.200.20:FF:000330">
    <property type="entry name" value="G-type lectin S-receptor-like serine/threonine-protein kinase At4g03230"/>
    <property type="match status" value="1"/>
</dbReference>
<dbReference type="InterPro" id="IPR024171">
    <property type="entry name" value="SRK-like_kinase"/>
</dbReference>
<evidence type="ECO:0000256" key="12">
    <source>
        <dbReference type="ARBA" id="ARBA00023136"/>
    </source>
</evidence>
<keyword evidence="25" id="KW-1185">Reference proteome</keyword>
<dbReference type="InterPro" id="IPR011009">
    <property type="entry name" value="Kinase-like_dom_sf"/>
</dbReference>
<dbReference type="GO" id="GO:0004674">
    <property type="term" value="F:protein serine/threonine kinase activity"/>
    <property type="evidence" value="ECO:0007669"/>
    <property type="project" value="UniProtKB-KW"/>
</dbReference>
<dbReference type="Proteomes" id="UP000231279">
    <property type="component" value="Unassembled WGS sequence"/>
</dbReference>
<evidence type="ECO:0000256" key="10">
    <source>
        <dbReference type="ARBA" id="ARBA00022840"/>
    </source>
</evidence>
<dbReference type="SMART" id="SM00473">
    <property type="entry name" value="PAN_AP"/>
    <property type="match status" value="1"/>
</dbReference>
<feature type="domain" description="Protein kinase" evidence="21">
    <location>
        <begin position="553"/>
        <end position="828"/>
    </location>
</feature>
<dbReference type="Pfam" id="PF01453">
    <property type="entry name" value="B_lectin"/>
    <property type="match status" value="1"/>
</dbReference>
<evidence type="ECO:0000256" key="19">
    <source>
        <dbReference type="PROSITE-ProRule" id="PRU10141"/>
    </source>
</evidence>
<keyword evidence="10 18" id="KW-0067">ATP-binding</keyword>
<evidence type="ECO:0000256" key="4">
    <source>
        <dbReference type="ARBA" id="ARBA00022679"/>
    </source>
</evidence>
<dbReference type="SMART" id="SM00108">
    <property type="entry name" value="B_lectin"/>
    <property type="match status" value="1"/>
</dbReference>
<evidence type="ECO:0000256" key="8">
    <source>
        <dbReference type="ARBA" id="ARBA00022741"/>
    </source>
</evidence>
<evidence type="ECO:0000256" key="2">
    <source>
        <dbReference type="ARBA" id="ARBA00022475"/>
    </source>
</evidence>
<proteinExistence type="inferred from homology"/>
<keyword evidence="2" id="KW-1003">Cell membrane</keyword>
<dbReference type="Gene3D" id="3.30.200.20">
    <property type="entry name" value="Phosphorylase Kinase, domain 1"/>
    <property type="match status" value="1"/>
</dbReference>
<dbReference type="InterPro" id="IPR001480">
    <property type="entry name" value="Bulb-type_lectin_dom"/>
</dbReference>
<accession>A0A2G9GBC7</accession>
<dbReference type="Pfam" id="PF12398">
    <property type="entry name" value="DUF3660"/>
    <property type="match status" value="1"/>
</dbReference>
<comment type="similarity">
    <text evidence="18">Belongs to the protein kinase superfamily. Ser/Thr protein kinase family.</text>
</comment>
<evidence type="ECO:0000256" key="5">
    <source>
        <dbReference type="ARBA" id="ARBA00022692"/>
    </source>
</evidence>
<evidence type="ECO:0000256" key="20">
    <source>
        <dbReference type="SAM" id="Phobius"/>
    </source>
</evidence>
<dbReference type="InterPro" id="IPR017441">
    <property type="entry name" value="Protein_kinase_ATP_BS"/>
</dbReference>
<dbReference type="GO" id="GO:0005524">
    <property type="term" value="F:ATP binding"/>
    <property type="evidence" value="ECO:0007669"/>
    <property type="project" value="UniProtKB-UniRule"/>
</dbReference>
<dbReference type="InterPro" id="IPR003609">
    <property type="entry name" value="Pan_app"/>
</dbReference>
<keyword evidence="3 18" id="KW-0723">Serine/threonine-protein kinase</keyword>
<reference evidence="25" key="1">
    <citation type="journal article" date="2018" name="Gigascience">
        <title>Genome assembly of the Pink Ipe (Handroanthus impetiginosus, Bignoniaceae), a highly valued, ecologically keystone Neotropical timber forest tree.</title>
        <authorList>
            <person name="Silva-Junior O.B."/>
            <person name="Grattapaglia D."/>
            <person name="Novaes E."/>
            <person name="Collevatti R.G."/>
        </authorList>
    </citation>
    <scope>NUCLEOTIDE SEQUENCE [LARGE SCALE GENOMIC DNA]</scope>
    <source>
        <strain evidence="25">cv. UFG-1</strain>
    </source>
</reference>
<evidence type="ECO:0000256" key="3">
    <source>
        <dbReference type="ARBA" id="ARBA00022527"/>
    </source>
</evidence>
<keyword evidence="4 18" id="KW-0808">Transferase</keyword>
<dbReference type="GO" id="GO:0005886">
    <property type="term" value="C:plasma membrane"/>
    <property type="evidence" value="ECO:0007669"/>
    <property type="project" value="UniProtKB-SubCell"/>
</dbReference>
<dbReference type="PIRSF" id="PIRSF000641">
    <property type="entry name" value="SRK"/>
    <property type="match status" value="1"/>
</dbReference>
<dbReference type="PROSITE" id="PS50927">
    <property type="entry name" value="BULB_LECTIN"/>
    <property type="match status" value="1"/>
</dbReference>
<dbReference type="Gene3D" id="1.10.510.10">
    <property type="entry name" value="Transferase(Phosphotransferase) domain 1"/>
    <property type="match status" value="1"/>
</dbReference>
<evidence type="ECO:0000256" key="7">
    <source>
        <dbReference type="ARBA" id="ARBA00022734"/>
    </source>
</evidence>
<dbReference type="InterPro" id="IPR008271">
    <property type="entry name" value="Ser/Thr_kinase_AS"/>
</dbReference>
<dbReference type="GO" id="GO:0106310">
    <property type="term" value="F:protein serine kinase activity"/>
    <property type="evidence" value="ECO:0007669"/>
    <property type="project" value="RHEA"/>
</dbReference>
<evidence type="ECO:0000259" key="21">
    <source>
        <dbReference type="PROSITE" id="PS50011"/>
    </source>
</evidence>
<dbReference type="GO" id="GO:0048544">
    <property type="term" value="P:recognition of pollen"/>
    <property type="evidence" value="ECO:0007669"/>
    <property type="project" value="InterPro"/>
</dbReference>
<keyword evidence="12 20" id="KW-0472">Membrane</keyword>
<dbReference type="FunFam" id="2.90.10.10:FF:000001">
    <property type="entry name" value="G-type lectin S-receptor-like serine/threonine-protein kinase"/>
    <property type="match status" value="1"/>
</dbReference>
<evidence type="ECO:0000256" key="6">
    <source>
        <dbReference type="ARBA" id="ARBA00022729"/>
    </source>
</evidence>
<evidence type="ECO:0000313" key="24">
    <source>
        <dbReference type="EMBL" id="PIN02589.1"/>
    </source>
</evidence>
<keyword evidence="15" id="KW-0325">Glycoprotein</keyword>
<evidence type="ECO:0000259" key="23">
    <source>
        <dbReference type="PROSITE" id="PS50948"/>
    </source>
</evidence>
<dbReference type="SUPFAM" id="SSF51110">
    <property type="entry name" value="alpha-D-mannose-specific plant lectins"/>
    <property type="match status" value="1"/>
</dbReference>
<evidence type="ECO:0000256" key="9">
    <source>
        <dbReference type="ARBA" id="ARBA00022777"/>
    </source>
</evidence>
<evidence type="ECO:0000256" key="16">
    <source>
        <dbReference type="ARBA" id="ARBA00047899"/>
    </source>
</evidence>